<evidence type="ECO:0000313" key="16">
    <source>
        <dbReference type="Proteomes" id="UP001221757"/>
    </source>
</evidence>
<evidence type="ECO:0000256" key="9">
    <source>
        <dbReference type="ARBA" id="ARBA00023002"/>
    </source>
</evidence>
<keyword evidence="10" id="KW-0406">Ion transport</keyword>
<dbReference type="InterPro" id="IPR013130">
    <property type="entry name" value="Fe3_Rdtase_TM_dom"/>
</dbReference>
<reference evidence="15" key="1">
    <citation type="submission" date="2023-03" db="EMBL/GenBank/DDBJ databases">
        <title>Massive genome expansion in bonnet fungi (Mycena s.s.) driven by repeated elements and novel gene families across ecological guilds.</title>
        <authorList>
            <consortium name="Lawrence Berkeley National Laboratory"/>
            <person name="Harder C.B."/>
            <person name="Miyauchi S."/>
            <person name="Viragh M."/>
            <person name="Kuo A."/>
            <person name="Thoen E."/>
            <person name="Andreopoulos B."/>
            <person name="Lu D."/>
            <person name="Skrede I."/>
            <person name="Drula E."/>
            <person name="Henrissat B."/>
            <person name="Morin E."/>
            <person name="Kohler A."/>
            <person name="Barry K."/>
            <person name="LaButti K."/>
            <person name="Morin E."/>
            <person name="Salamov A."/>
            <person name="Lipzen A."/>
            <person name="Mereny Z."/>
            <person name="Hegedus B."/>
            <person name="Baldrian P."/>
            <person name="Stursova M."/>
            <person name="Weitz H."/>
            <person name="Taylor A."/>
            <person name="Grigoriev I.V."/>
            <person name="Nagy L.G."/>
            <person name="Martin F."/>
            <person name="Kauserud H."/>
        </authorList>
    </citation>
    <scope>NUCLEOTIDE SEQUENCE</scope>
    <source>
        <strain evidence="15">CBHHK067</strain>
    </source>
</reference>
<evidence type="ECO:0000256" key="4">
    <source>
        <dbReference type="ARBA" id="ARBA00022448"/>
    </source>
</evidence>
<feature type="transmembrane region" description="Helical" evidence="13">
    <location>
        <begin position="205"/>
        <end position="225"/>
    </location>
</feature>
<dbReference type="AlphaFoldDB" id="A0AAD7GEA9"/>
<keyword evidence="8 13" id="KW-1133">Transmembrane helix</keyword>
<keyword evidence="7" id="KW-0249">Electron transport</keyword>
<gene>
    <name evidence="15" type="ORF">B0H17DRAFT_1169996</name>
</gene>
<dbReference type="InterPro" id="IPR013112">
    <property type="entry name" value="FAD-bd_8"/>
</dbReference>
<evidence type="ECO:0000256" key="5">
    <source>
        <dbReference type="ARBA" id="ARBA00022475"/>
    </source>
</evidence>
<feature type="transmembrane region" description="Helical" evidence="13">
    <location>
        <begin position="48"/>
        <end position="66"/>
    </location>
</feature>
<keyword evidence="4" id="KW-0813">Transport</keyword>
<keyword evidence="5" id="KW-1003">Cell membrane</keyword>
<evidence type="ECO:0000256" key="13">
    <source>
        <dbReference type="SAM" id="Phobius"/>
    </source>
</evidence>
<comment type="similarity">
    <text evidence="2">Belongs to the ferric reductase (FRE) family.</text>
</comment>
<evidence type="ECO:0000256" key="7">
    <source>
        <dbReference type="ARBA" id="ARBA00022982"/>
    </source>
</evidence>
<evidence type="ECO:0000313" key="15">
    <source>
        <dbReference type="EMBL" id="KAJ7683212.1"/>
    </source>
</evidence>
<dbReference type="InterPro" id="IPR039261">
    <property type="entry name" value="FNR_nucleotide-bd"/>
</dbReference>
<dbReference type="GO" id="GO:0015677">
    <property type="term" value="P:copper ion import"/>
    <property type="evidence" value="ECO:0007669"/>
    <property type="project" value="TreeGrafter"/>
</dbReference>
<dbReference type="InterPro" id="IPR051410">
    <property type="entry name" value="Ferric/Cupric_Reductase"/>
</dbReference>
<dbReference type="SUPFAM" id="SSF52343">
    <property type="entry name" value="Ferredoxin reductase-like, C-terminal NADP-linked domain"/>
    <property type="match status" value="1"/>
</dbReference>
<feature type="domain" description="FAD-binding FR-type" evidence="14">
    <location>
        <begin position="304"/>
        <end position="421"/>
    </location>
</feature>
<evidence type="ECO:0000256" key="3">
    <source>
        <dbReference type="ARBA" id="ARBA00012668"/>
    </source>
</evidence>
<dbReference type="PANTHER" id="PTHR32361">
    <property type="entry name" value="FERRIC/CUPRIC REDUCTASE TRANSMEMBRANE COMPONENT"/>
    <property type="match status" value="1"/>
</dbReference>
<feature type="transmembrane region" description="Helical" evidence="13">
    <location>
        <begin position="270"/>
        <end position="288"/>
    </location>
</feature>
<comment type="caution">
    <text evidence="15">The sequence shown here is derived from an EMBL/GenBank/DDBJ whole genome shotgun (WGS) entry which is preliminary data.</text>
</comment>
<dbReference type="Pfam" id="PF08022">
    <property type="entry name" value="FAD_binding_8"/>
    <property type="match status" value="1"/>
</dbReference>
<sequence>MGLIWLKKPVLWHSSRVPSGYDYDAMTDEQKLLIVTRWHDWYTADWDYGQTTLAFFCAAILASAIINRFAWFRARSAISENGKAGPRFVDKLTAAFRYTGARQFHLRATNWYAPPLAAILGVAGMLVFITGVISSRFHFLMLAVRPFYWPSEEMGHSPPIATRAGWISIAIMPFMIAFATKVNFIGLLTGTSHEKLQVFHRWSALFMWVTSLVHTFPFIINDIMMGEMVSSYKTSPWYWTGVAALVPQTYLIALSWGIFRNPYYEIFKKLHFIASGIFMAALFIHVNFRLTSWDYFWATAAIYAVAWLARVVRTLYITGLGLPATIESAGPALIKLTVRAPARLSWTPGQHVFVRVLGLGVHTLTSHPFTVSSLRASGAAELVLRVHGGLTRALAARVAAAPAGWATRVVLDGPYGGLHVPLAAYERVYLLAGGTGATFTLPLFADLAEKLKAGGIACQRVEFVIAVPDSDTYEWMEPTVTAAAAQLPLAAVGVRVHFTRVEAAKGSDASVDVVHERPVLADIVREAHASASKVAIIACGPDAFLYDVRNAVAEAQLVIADGFGRCKDLFLHTETYRPSYMEKF</sequence>
<dbReference type="InterPro" id="IPR013121">
    <property type="entry name" value="Fe_red_NAD-bd_6"/>
</dbReference>
<organism evidence="15 16">
    <name type="scientific">Mycena rosella</name>
    <name type="common">Pink bonnet</name>
    <name type="synonym">Agaricus rosellus</name>
    <dbReference type="NCBI Taxonomy" id="1033263"/>
    <lineage>
        <taxon>Eukaryota</taxon>
        <taxon>Fungi</taxon>
        <taxon>Dikarya</taxon>
        <taxon>Basidiomycota</taxon>
        <taxon>Agaricomycotina</taxon>
        <taxon>Agaricomycetes</taxon>
        <taxon>Agaricomycetidae</taxon>
        <taxon>Agaricales</taxon>
        <taxon>Marasmiineae</taxon>
        <taxon>Mycenaceae</taxon>
        <taxon>Mycena</taxon>
    </lineage>
</organism>
<feature type="transmembrane region" description="Helical" evidence="13">
    <location>
        <begin position="116"/>
        <end position="144"/>
    </location>
</feature>
<keyword evidence="6 13" id="KW-0812">Transmembrane</keyword>
<comment type="subcellular location">
    <subcellularLocation>
        <location evidence="1">Cell membrane</location>
        <topology evidence="1">Multi-pass membrane protein</topology>
    </subcellularLocation>
</comment>
<keyword evidence="9" id="KW-0560">Oxidoreductase</keyword>
<dbReference type="InterPro" id="IPR017938">
    <property type="entry name" value="Riboflavin_synthase-like_b-brl"/>
</dbReference>
<dbReference type="EMBL" id="JARKIE010000110">
    <property type="protein sequence ID" value="KAJ7683212.1"/>
    <property type="molecule type" value="Genomic_DNA"/>
</dbReference>
<dbReference type="Pfam" id="PF01794">
    <property type="entry name" value="Ferric_reduct"/>
    <property type="match status" value="1"/>
</dbReference>
<dbReference type="CDD" id="cd06186">
    <property type="entry name" value="NOX_Duox_like_FAD_NADP"/>
    <property type="match status" value="1"/>
</dbReference>
<dbReference type="GO" id="GO:0006826">
    <property type="term" value="P:iron ion transport"/>
    <property type="evidence" value="ECO:0007669"/>
    <property type="project" value="TreeGrafter"/>
</dbReference>
<dbReference type="GO" id="GO:0006879">
    <property type="term" value="P:intracellular iron ion homeostasis"/>
    <property type="evidence" value="ECO:0007669"/>
    <property type="project" value="TreeGrafter"/>
</dbReference>
<evidence type="ECO:0000256" key="12">
    <source>
        <dbReference type="ARBA" id="ARBA00048483"/>
    </source>
</evidence>
<dbReference type="Proteomes" id="UP001221757">
    <property type="component" value="Unassembled WGS sequence"/>
</dbReference>
<keyword evidence="16" id="KW-1185">Reference proteome</keyword>
<keyword evidence="11 13" id="KW-0472">Membrane</keyword>
<dbReference type="Pfam" id="PF08030">
    <property type="entry name" value="NAD_binding_6"/>
    <property type="match status" value="1"/>
</dbReference>
<dbReference type="SFLD" id="SFLDS00052">
    <property type="entry name" value="Ferric_Reductase_Domain"/>
    <property type="match status" value="1"/>
</dbReference>
<dbReference type="Gene3D" id="2.40.30.10">
    <property type="entry name" value="Translation factors"/>
    <property type="match status" value="1"/>
</dbReference>
<proteinExistence type="inferred from homology"/>
<evidence type="ECO:0000256" key="2">
    <source>
        <dbReference type="ARBA" id="ARBA00006278"/>
    </source>
</evidence>
<dbReference type="SFLD" id="SFLDG01168">
    <property type="entry name" value="Ferric_reductase_subgroup_(FRE"/>
    <property type="match status" value="1"/>
</dbReference>
<dbReference type="SUPFAM" id="SSF63380">
    <property type="entry name" value="Riboflavin synthase domain-like"/>
    <property type="match status" value="1"/>
</dbReference>
<name>A0AAD7GEA9_MYCRO</name>
<evidence type="ECO:0000256" key="6">
    <source>
        <dbReference type="ARBA" id="ARBA00022692"/>
    </source>
</evidence>
<evidence type="ECO:0000256" key="11">
    <source>
        <dbReference type="ARBA" id="ARBA00023136"/>
    </source>
</evidence>
<accession>A0AAD7GEA9</accession>
<dbReference type="GO" id="GO:0005886">
    <property type="term" value="C:plasma membrane"/>
    <property type="evidence" value="ECO:0007669"/>
    <property type="project" value="UniProtKB-SubCell"/>
</dbReference>
<evidence type="ECO:0000256" key="8">
    <source>
        <dbReference type="ARBA" id="ARBA00022989"/>
    </source>
</evidence>
<evidence type="ECO:0000256" key="10">
    <source>
        <dbReference type="ARBA" id="ARBA00023065"/>
    </source>
</evidence>
<evidence type="ECO:0000259" key="14">
    <source>
        <dbReference type="PROSITE" id="PS51384"/>
    </source>
</evidence>
<feature type="transmembrane region" description="Helical" evidence="13">
    <location>
        <begin position="237"/>
        <end position="258"/>
    </location>
</feature>
<dbReference type="PROSITE" id="PS51384">
    <property type="entry name" value="FAD_FR"/>
    <property type="match status" value="1"/>
</dbReference>
<dbReference type="GO" id="GO:0052851">
    <property type="term" value="F:ferric-chelate reductase (NADPH) activity"/>
    <property type="evidence" value="ECO:0007669"/>
    <property type="project" value="UniProtKB-EC"/>
</dbReference>
<comment type="catalytic activity">
    <reaction evidence="12">
        <text>2 a Fe(II)-siderophore + NADP(+) + H(+) = 2 a Fe(III)-siderophore + NADPH</text>
        <dbReference type="Rhea" id="RHEA:28795"/>
        <dbReference type="Rhea" id="RHEA-COMP:11342"/>
        <dbReference type="Rhea" id="RHEA-COMP:11344"/>
        <dbReference type="ChEBI" id="CHEBI:15378"/>
        <dbReference type="ChEBI" id="CHEBI:29033"/>
        <dbReference type="ChEBI" id="CHEBI:29034"/>
        <dbReference type="ChEBI" id="CHEBI:57783"/>
        <dbReference type="ChEBI" id="CHEBI:58349"/>
        <dbReference type="EC" id="1.16.1.9"/>
    </reaction>
</comment>
<feature type="transmembrane region" description="Helical" evidence="13">
    <location>
        <begin position="294"/>
        <end position="312"/>
    </location>
</feature>
<dbReference type="InterPro" id="IPR017927">
    <property type="entry name" value="FAD-bd_FR_type"/>
</dbReference>
<feature type="transmembrane region" description="Helical" evidence="13">
    <location>
        <begin position="164"/>
        <end position="184"/>
    </location>
</feature>
<dbReference type="EC" id="1.16.1.9" evidence="3"/>
<dbReference type="Gene3D" id="3.40.50.80">
    <property type="entry name" value="Nucleotide-binding domain of ferredoxin-NADP reductase (FNR) module"/>
    <property type="match status" value="1"/>
</dbReference>
<protein>
    <recommendedName>
        <fullName evidence="3">ferric-chelate reductase (NADPH)</fullName>
        <ecNumber evidence="3">1.16.1.9</ecNumber>
    </recommendedName>
</protein>
<evidence type="ECO:0000256" key="1">
    <source>
        <dbReference type="ARBA" id="ARBA00004651"/>
    </source>
</evidence>